<dbReference type="InterPro" id="IPR009003">
    <property type="entry name" value="Peptidase_S1_PA"/>
</dbReference>
<dbReference type="EC" id="3.4.21.-" evidence="3"/>
<dbReference type="Gene3D" id="2.40.10.10">
    <property type="entry name" value="Trypsin-like serine proteases"/>
    <property type="match status" value="1"/>
</dbReference>
<dbReference type="SMART" id="SM00020">
    <property type="entry name" value="Tryp_SPc"/>
    <property type="match status" value="1"/>
</dbReference>
<proteinExistence type="predicted"/>
<sequence length="344" mass="36773">MPDGLQRRRACAAPLSCLPHWSILPLLCATLLLSVAGCSKTPTDPHAQSPDASGVASTSPSEPVAPPSNGHGARKGLELLPFHGRLHELVGERDETNRYASTVQIEGDAPWEPEGCSGILLHPRLVLTAGHCACDWRQQRSTRDGGPQVVDGEACAGQARVTAILHEPAAESSKPTVVAHSQEGTVRLHPEFELRLDAEGQVLTSRADLAVILLEEPLNLEISQVQWAATEAQMGEPLVTAGFGNERGLARIHGARYFKRGTVTQVLPSQPGRVFYEPVGAHFNTGYSGGPCFLESGKSRRLVGIVGLGTEQEMSFTSIYFHRNWVNAELARVTAAGSVTPPGP</sequence>
<dbReference type="PROSITE" id="PS50240">
    <property type="entry name" value="TRYPSIN_DOM"/>
    <property type="match status" value="1"/>
</dbReference>
<keyword evidence="3" id="KW-0378">Hydrolase</keyword>
<dbReference type="RefSeq" id="WP_321546309.1">
    <property type="nucleotide sequence ID" value="NZ_JAXIVS010000004.1"/>
</dbReference>
<dbReference type="Proteomes" id="UP001291309">
    <property type="component" value="Unassembled WGS sequence"/>
</dbReference>
<dbReference type="Pfam" id="PF00089">
    <property type="entry name" value="Trypsin"/>
    <property type="match status" value="1"/>
</dbReference>
<feature type="domain" description="Peptidase S1" evidence="2">
    <location>
        <begin position="89"/>
        <end position="331"/>
    </location>
</feature>
<dbReference type="SUPFAM" id="SSF50494">
    <property type="entry name" value="Trypsin-like serine proteases"/>
    <property type="match status" value="1"/>
</dbReference>
<gene>
    <name evidence="3" type="ORF">SYV04_14350</name>
</gene>
<evidence type="ECO:0000313" key="4">
    <source>
        <dbReference type="Proteomes" id="UP001291309"/>
    </source>
</evidence>
<keyword evidence="4" id="KW-1185">Reference proteome</keyword>
<evidence type="ECO:0000313" key="3">
    <source>
        <dbReference type="EMBL" id="MDY7227590.1"/>
    </source>
</evidence>
<comment type="caution">
    <text evidence="3">The sequence shown here is derived from an EMBL/GenBank/DDBJ whole genome shotgun (WGS) entry which is preliminary data.</text>
</comment>
<dbReference type="EMBL" id="JAXIVS010000004">
    <property type="protein sequence ID" value="MDY7227590.1"/>
    <property type="molecule type" value="Genomic_DNA"/>
</dbReference>
<dbReference type="GO" id="GO:0016787">
    <property type="term" value="F:hydrolase activity"/>
    <property type="evidence" value="ECO:0007669"/>
    <property type="project" value="UniProtKB-KW"/>
</dbReference>
<organism evidence="3 4">
    <name type="scientific">Hyalangium rubrum</name>
    <dbReference type="NCBI Taxonomy" id="3103134"/>
    <lineage>
        <taxon>Bacteria</taxon>
        <taxon>Pseudomonadati</taxon>
        <taxon>Myxococcota</taxon>
        <taxon>Myxococcia</taxon>
        <taxon>Myxococcales</taxon>
        <taxon>Cystobacterineae</taxon>
        <taxon>Archangiaceae</taxon>
        <taxon>Hyalangium</taxon>
    </lineage>
</organism>
<name>A0ABU5H667_9BACT</name>
<dbReference type="PROSITE" id="PS00134">
    <property type="entry name" value="TRYPSIN_HIS"/>
    <property type="match status" value="1"/>
</dbReference>
<protein>
    <submittedName>
        <fullName evidence="3">Trypsin-like serine protease</fullName>
        <ecNumber evidence="3">3.4.21.-</ecNumber>
    </submittedName>
</protein>
<reference evidence="3 4" key="1">
    <citation type="submission" date="2023-12" db="EMBL/GenBank/DDBJ databases">
        <title>the genome sequence of Hyalangium sp. s54d21.</title>
        <authorList>
            <person name="Zhang X."/>
        </authorList>
    </citation>
    <scope>NUCLEOTIDE SEQUENCE [LARGE SCALE GENOMIC DNA]</scope>
    <source>
        <strain evidence="4">s54d21</strain>
    </source>
</reference>
<accession>A0ABU5H667</accession>
<evidence type="ECO:0000256" key="1">
    <source>
        <dbReference type="SAM" id="MobiDB-lite"/>
    </source>
</evidence>
<dbReference type="InterPro" id="IPR043504">
    <property type="entry name" value="Peptidase_S1_PA_chymotrypsin"/>
</dbReference>
<dbReference type="InterPro" id="IPR001254">
    <property type="entry name" value="Trypsin_dom"/>
</dbReference>
<evidence type="ECO:0000259" key="2">
    <source>
        <dbReference type="PROSITE" id="PS50240"/>
    </source>
</evidence>
<feature type="region of interest" description="Disordered" evidence="1">
    <location>
        <begin position="41"/>
        <end position="76"/>
    </location>
</feature>
<dbReference type="InterPro" id="IPR018114">
    <property type="entry name" value="TRYPSIN_HIS"/>
</dbReference>